<reference evidence="3" key="1">
    <citation type="submission" date="2020-11" db="EMBL/GenBank/DDBJ databases">
        <authorList>
            <consortium name="DOE Joint Genome Institute"/>
            <person name="Ahrendt S."/>
            <person name="Riley R."/>
            <person name="Andreopoulos W."/>
            <person name="Labutti K."/>
            <person name="Pangilinan J."/>
            <person name="Ruiz-Duenas F.J."/>
            <person name="Barrasa J.M."/>
            <person name="Sanchez-Garcia M."/>
            <person name="Camarero S."/>
            <person name="Miyauchi S."/>
            <person name="Serrano A."/>
            <person name="Linde D."/>
            <person name="Babiker R."/>
            <person name="Drula E."/>
            <person name="Ayuso-Fernandez I."/>
            <person name="Pacheco R."/>
            <person name="Padilla G."/>
            <person name="Ferreira P."/>
            <person name="Barriuso J."/>
            <person name="Kellner H."/>
            <person name="Castanera R."/>
            <person name="Alfaro M."/>
            <person name="Ramirez L."/>
            <person name="Pisabarro A.G."/>
            <person name="Kuo A."/>
            <person name="Tritt A."/>
            <person name="Lipzen A."/>
            <person name="He G."/>
            <person name="Yan M."/>
            <person name="Ng V."/>
            <person name="Cullen D."/>
            <person name="Martin F."/>
            <person name="Rosso M.-N."/>
            <person name="Henrissat B."/>
            <person name="Hibbett D."/>
            <person name="Martinez A.T."/>
            <person name="Grigoriev I.V."/>
        </authorList>
    </citation>
    <scope>NUCLEOTIDE SEQUENCE</scope>
    <source>
        <strain evidence="3">AH 40177</strain>
    </source>
</reference>
<feature type="region of interest" description="Disordered" evidence="1">
    <location>
        <begin position="1"/>
        <end position="56"/>
    </location>
</feature>
<dbReference type="SUPFAM" id="SSF46785">
    <property type="entry name" value="Winged helix' DNA-binding domain"/>
    <property type="match status" value="1"/>
</dbReference>
<feature type="domain" description="Rad21/Rec8-like protein C-terminal eukaryotic" evidence="2">
    <location>
        <begin position="216"/>
        <end position="257"/>
    </location>
</feature>
<dbReference type="Proteomes" id="UP000772434">
    <property type="component" value="Unassembled WGS sequence"/>
</dbReference>
<dbReference type="OrthoDB" id="10071381at2759"/>
<evidence type="ECO:0000256" key="1">
    <source>
        <dbReference type="SAM" id="MobiDB-lite"/>
    </source>
</evidence>
<dbReference type="InterPro" id="IPR023093">
    <property type="entry name" value="ScpA-like_C"/>
</dbReference>
<dbReference type="AlphaFoldDB" id="A0A9P5Q0X1"/>
<name>A0A9P5Q0X1_9AGAR</name>
<dbReference type="PANTHER" id="PTHR12585:SF72">
    <property type="entry name" value="MEIOTIC RECOMBINATION PROTEIN REC8"/>
    <property type="match status" value="1"/>
</dbReference>
<dbReference type="GO" id="GO:0007062">
    <property type="term" value="P:sister chromatid cohesion"/>
    <property type="evidence" value="ECO:0007669"/>
    <property type="project" value="InterPro"/>
</dbReference>
<feature type="region of interest" description="Disordered" evidence="1">
    <location>
        <begin position="116"/>
        <end position="138"/>
    </location>
</feature>
<dbReference type="Pfam" id="PF04824">
    <property type="entry name" value="Rad21_Rec8"/>
    <property type="match status" value="1"/>
</dbReference>
<protein>
    <recommendedName>
        <fullName evidence="2">Rad21/Rec8-like protein C-terminal eukaryotic domain-containing protein</fullName>
    </recommendedName>
</protein>
<dbReference type="InterPro" id="IPR039781">
    <property type="entry name" value="Rad21/Rec8-like"/>
</dbReference>
<comment type="caution">
    <text evidence="3">The sequence shown here is derived from an EMBL/GenBank/DDBJ whole genome shotgun (WGS) entry which is preliminary data.</text>
</comment>
<dbReference type="InterPro" id="IPR036390">
    <property type="entry name" value="WH_DNA-bd_sf"/>
</dbReference>
<accession>A0A9P5Q0X1</accession>
<gene>
    <name evidence="3" type="ORF">BDP27DRAFT_896001</name>
</gene>
<evidence type="ECO:0000313" key="3">
    <source>
        <dbReference type="EMBL" id="KAF9076274.1"/>
    </source>
</evidence>
<dbReference type="GO" id="GO:1990414">
    <property type="term" value="P:replication-born double-strand break repair via sister chromatid exchange"/>
    <property type="evidence" value="ECO:0007669"/>
    <property type="project" value="TreeGrafter"/>
</dbReference>
<sequence>MDQSEFQWGGDEMERADEGNFFGDGWNNEMEIEPRLRSSEEPGQARQISKPPSDIGVNFSFDLGSNGRLPESQRSSLFPWDNAAHVGPSSSVGVQGDDSDKISIDRAEIRMRGSSFSRRESSLVPSQNGSAVRGISPGDIAIRGSQGEIGEDFVFSGVEPENTQTNTQTMNTNTQLDSQKSELITLERNSFNFLQYAKMQEQAMPAGNESITFDDVVPKMASSRHVAAAGFYHCLVLATKDLLKVEQKQPYKTILLKVLGNTG</sequence>
<proteinExistence type="predicted"/>
<dbReference type="PANTHER" id="PTHR12585">
    <property type="entry name" value="SCC1 / RAD21 FAMILY MEMBER"/>
    <property type="match status" value="1"/>
</dbReference>
<keyword evidence="4" id="KW-1185">Reference proteome</keyword>
<evidence type="ECO:0000313" key="4">
    <source>
        <dbReference type="Proteomes" id="UP000772434"/>
    </source>
</evidence>
<organism evidence="3 4">
    <name type="scientific">Rhodocollybia butyracea</name>
    <dbReference type="NCBI Taxonomy" id="206335"/>
    <lineage>
        <taxon>Eukaryota</taxon>
        <taxon>Fungi</taxon>
        <taxon>Dikarya</taxon>
        <taxon>Basidiomycota</taxon>
        <taxon>Agaricomycotina</taxon>
        <taxon>Agaricomycetes</taxon>
        <taxon>Agaricomycetidae</taxon>
        <taxon>Agaricales</taxon>
        <taxon>Marasmiineae</taxon>
        <taxon>Omphalotaceae</taxon>
        <taxon>Rhodocollybia</taxon>
    </lineage>
</organism>
<evidence type="ECO:0000259" key="2">
    <source>
        <dbReference type="Pfam" id="PF04824"/>
    </source>
</evidence>
<dbReference type="GO" id="GO:0008278">
    <property type="term" value="C:cohesin complex"/>
    <property type="evidence" value="ECO:0007669"/>
    <property type="project" value="InterPro"/>
</dbReference>
<dbReference type="GO" id="GO:0003682">
    <property type="term" value="F:chromatin binding"/>
    <property type="evidence" value="ECO:0007669"/>
    <property type="project" value="TreeGrafter"/>
</dbReference>
<dbReference type="EMBL" id="JADNRY010000007">
    <property type="protein sequence ID" value="KAF9076274.1"/>
    <property type="molecule type" value="Genomic_DNA"/>
</dbReference>
<dbReference type="InterPro" id="IPR006909">
    <property type="entry name" value="Rad21/Rec8_C_eu"/>
</dbReference>
<dbReference type="Gene3D" id="1.10.10.580">
    <property type="entry name" value="Structural maintenance of chromosome 1. Chain E"/>
    <property type="match status" value="1"/>
</dbReference>